<dbReference type="KEGG" id="spii:G7077_02840"/>
<evidence type="ECO:0000313" key="2">
    <source>
        <dbReference type="Proteomes" id="UP000503222"/>
    </source>
</evidence>
<proteinExistence type="predicted"/>
<name>A0A6G7YMQ9_9SPHN</name>
<reference evidence="1 2" key="1">
    <citation type="submission" date="2020-03" db="EMBL/GenBank/DDBJ databases">
        <title>Sphingomonas sp. nov., isolated from fish.</title>
        <authorList>
            <person name="Hyun D.-W."/>
            <person name="Bae J.-W."/>
        </authorList>
    </citation>
    <scope>NUCLEOTIDE SEQUENCE [LARGE SCALE GENOMIC DNA]</scope>
    <source>
        <strain evidence="1 2">HDW15B</strain>
    </source>
</reference>
<evidence type="ECO:0008006" key="3">
    <source>
        <dbReference type="Google" id="ProtNLM"/>
    </source>
</evidence>
<dbReference type="AlphaFoldDB" id="A0A6G7YMQ9"/>
<dbReference type="Proteomes" id="UP000503222">
    <property type="component" value="Chromosome"/>
</dbReference>
<evidence type="ECO:0000313" key="1">
    <source>
        <dbReference type="EMBL" id="QIK78006.1"/>
    </source>
</evidence>
<protein>
    <recommendedName>
        <fullName evidence="3">DUF4398 domain-containing protein</fullName>
    </recommendedName>
</protein>
<accession>A0A6G7YMQ9</accession>
<sequence>MRRSVSLLASCLMLWGCSQPGGPYPSLQPRAAEGIDPRLSVAPLSAPAAASAQLLARADALLRQGRTGNDSFVSAIAEAERLAASAGARQSESWVVAQQALSAAAAARSATTRALADLDAVAAGQLQSASTIAPADLATIQAAAAELARLDAAQQARIDAVTRRLGS</sequence>
<organism evidence="1 2">
    <name type="scientific">Sphingomonas piscis</name>
    <dbReference type="NCBI Taxonomy" id="2714943"/>
    <lineage>
        <taxon>Bacteria</taxon>
        <taxon>Pseudomonadati</taxon>
        <taxon>Pseudomonadota</taxon>
        <taxon>Alphaproteobacteria</taxon>
        <taxon>Sphingomonadales</taxon>
        <taxon>Sphingomonadaceae</taxon>
        <taxon>Sphingomonas</taxon>
    </lineage>
</organism>
<keyword evidence="2" id="KW-1185">Reference proteome</keyword>
<dbReference type="EMBL" id="CP049869">
    <property type="protein sequence ID" value="QIK78006.1"/>
    <property type="molecule type" value="Genomic_DNA"/>
</dbReference>
<dbReference type="RefSeq" id="WP_166410400.1">
    <property type="nucleotide sequence ID" value="NZ_CP049869.1"/>
</dbReference>
<gene>
    <name evidence="1" type="ORF">G7077_02840</name>
</gene>